<dbReference type="AlphaFoldDB" id="C8VZF2"/>
<dbReference type="OrthoDB" id="9765386at2"/>
<gene>
    <name evidence="2" type="ordered locus">Dtox_4230</name>
</gene>
<accession>C8VZF2</accession>
<dbReference type="Proteomes" id="UP000002217">
    <property type="component" value="Chromosome"/>
</dbReference>
<dbReference type="RefSeq" id="WP_015759567.1">
    <property type="nucleotide sequence ID" value="NC_013216.1"/>
</dbReference>
<dbReference type="eggNOG" id="COG2369">
    <property type="taxonomic scope" value="Bacteria"/>
</dbReference>
<protein>
    <recommendedName>
        <fullName evidence="4">Phage head morphogenesis domain-containing protein</fullName>
    </recommendedName>
</protein>
<proteinExistence type="predicted"/>
<evidence type="ECO:0000256" key="1">
    <source>
        <dbReference type="SAM" id="Coils"/>
    </source>
</evidence>
<evidence type="ECO:0000313" key="2">
    <source>
        <dbReference type="EMBL" id="ACV64897.1"/>
    </source>
</evidence>
<dbReference type="EMBL" id="CP001720">
    <property type="protein sequence ID" value="ACV64897.1"/>
    <property type="molecule type" value="Genomic_DNA"/>
</dbReference>
<dbReference type="STRING" id="485916.Dtox_4230"/>
<sequence>MADEITQTKDAAGAYVRFALEARKKFIAIRERQDPQIRSLYIRLADRVAASVSDRLTPLKQVHLKQVEQALREEADKFRDGLSGILKQDIKDAVEAGSGMSSGLTFKLLEDAGIKIDDNIRASFFHVNKRAVEAMWHHNVKGLKLSDRIWQKGEKAREDIQAILEEAVATGQSAVDTAKLLKKYVRKGARTLAIDYPQMMARMEGRIPNDMCYEALRLARTETSKAYWNGTIESARASPSYQGMKWILSRSHSLNDICNAYADHDEGLGRGVYAPGNEPSYPHPNCICTIVAVHEQPEEFVARLKRWRNNPSIDPKLEKWYSETYKVELKLNNSQQENWHDKVKNRIVQGVKSDLDVIDVGSMISSEIEVRLAEYRKIDKDLRDKVLNLEAKLKRAMRAKEKWSHIENELIAAEEAYYKQKEKMKLRNLVTEVLGEVRPLGNTGNQMWAKGSNKMAREAIAEISRHLPSDWHKMSNATELLAKKVRRGYHRRAIGKPGDSWYKPTEIALRGNSVAEMEQVALHEMGHRMETVVQSILTMEQQFYERRTAGYLLEKLKDLTALNYGPDEVARRDKFTNPYMGKDYKGKAYEILSMGLEGVFFEANNLWSDKEYVNFILGVMAAI</sequence>
<keyword evidence="1" id="KW-0175">Coiled coil</keyword>
<evidence type="ECO:0008006" key="4">
    <source>
        <dbReference type="Google" id="ProtNLM"/>
    </source>
</evidence>
<keyword evidence="3" id="KW-1185">Reference proteome</keyword>
<name>C8VZF2_DESAS</name>
<organism evidence="2 3">
    <name type="scientific">Desulfofarcimen acetoxidans (strain ATCC 49208 / DSM 771 / KCTC 5769 / VKM B-1644 / 5575)</name>
    <name type="common">Desulfotomaculum acetoxidans</name>
    <dbReference type="NCBI Taxonomy" id="485916"/>
    <lineage>
        <taxon>Bacteria</taxon>
        <taxon>Bacillati</taxon>
        <taxon>Bacillota</taxon>
        <taxon>Clostridia</taxon>
        <taxon>Eubacteriales</taxon>
        <taxon>Peptococcaceae</taxon>
        <taxon>Desulfofarcimen</taxon>
    </lineage>
</organism>
<evidence type="ECO:0000313" key="3">
    <source>
        <dbReference type="Proteomes" id="UP000002217"/>
    </source>
</evidence>
<dbReference type="KEGG" id="dae:Dtox_4230"/>
<dbReference type="HOGENOM" id="CLU_438521_0_0_9"/>
<feature type="coiled-coil region" evidence="1">
    <location>
        <begin position="372"/>
        <end position="399"/>
    </location>
</feature>
<reference evidence="2 3" key="1">
    <citation type="journal article" date="2009" name="Stand. Genomic Sci.">
        <title>Complete genome sequence of Desulfotomaculum acetoxidans type strain (5575).</title>
        <authorList>
            <person name="Spring S."/>
            <person name="Lapidus A."/>
            <person name="Schroder M."/>
            <person name="Gleim D."/>
            <person name="Sims D."/>
            <person name="Meincke L."/>
            <person name="Glavina Del Rio T."/>
            <person name="Tice H."/>
            <person name="Copeland A."/>
            <person name="Cheng J.F."/>
            <person name="Lucas S."/>
            <person name="Chen F."/>
            <person name="Nolan M."/>
            <person name="Bruce D."/>
            <person name="Goodwin L."/>
            <person name="Pitluck S."/>
            <person name="Ivanova N."/>
            <person name="Mavromatis K."/>
            <person name="Mikhailova N."/>
            <person name="Pati A."/>
            <person name="Chen A."/>
            <person name="Palaniappan K."/>
            <person name="Land M."/>
            <person name="Hauser L."/>
            <person name="Chang Y.J."/>
            <person name="Jeffries C.D."/>
            <person name="Chain P."/>
            <person name="Saunders E."/>
            <person name="Brettin T."/>
            <person name="Detter J.C."/>
            <person name="Goker M."/>
            <person name="Bristow J."/>
            <person name="Eisen J.A."/>
            <person name="Markowitz V."/>
            <person name="Hugenholtz P."/>
            <person name="Kyrpides N.C."/>
            <person name="Klenk H.P."/>
            <person name="Han C."/>
        </authorList>
    </citation>
    <scope>NUCLEOTIDE SEQUENCE [LARGE SCALE GENOMIC DNA]</scope>
    <source>
        <strain evidence="3">ATCC 49208 / DSM 771 / VKM B-1644</strain>
    </source>
</reference>